<keyword evidence="3" id="KW-1185">Reference proteome</keyword>
<accession>A0A1H1H8K1</accession>
<gene>
    <name evidence="2" type="ORF">SAMN04489764_4159</name>
</gene>
<feature type="transmembrane region" description="Helical" evidence="1">
    <location>
        <begin position="45"/>
        <end position="65"/>
    </location>
</feature>
<evidence type="ECO:0000313" key="3">
    <source>
        <dbReference type="Proteomes" id="UP000217103"/>
    </source>
</evidence>
<dbReference type="STRING" id="35622.SAMN04489764_4159"/>
<reference evidence="2 3" key="1">
    <citation type="submission" date="2016-10" db="EMBL/GenBank/DDBJ databases">
        <authorList>
            <person name="de Groot N.N."/>
        </authorList>
    </citation>
    <scope>NUCLEOTIDE SEQUENCE [LARGE SCALE GENOMIC DNA]</scope>
    <source>
        <strain evidence="2 3">DSM 43794</strain>
    </source>
</reference>
<protein>
    <submittedName>
        <fullName evidence="2">Uncharacterized protein</fullName>
    </submittedName>
</protein>
<sequence length="124" mass="13086">MEDFLAGTAFIGILLLALSWRLTAVAAAALALHTILTRRGPGIRWGRWSASFGLGLCAAVGYAVASDETFSRKDPSDPCPGGGMVPRCDGPPEWIFFVIAVCALLLTVSVVAGIAGRIRRSRRG</sequence>
<name>A0A1H1H8K1_9ACTN</name>
<keyword evidence="1" id="KW-1133">Transmembrane helix</keyword>
<keyword evidence="1" id="KW-0472">Membrane</keyword>
<feature type="transmembrane region" description="Helical" evidence="1">
    <location>
        <begin position="6"/>
        <end position="33"/>
    </location>
</feature>
<dbReference type="EMBL" id="FNKK01000002">
    <property type="protein sequence ID" value="SDR21764.1"/>
    <property type="molecule type" value="Genomic_DNA"/>
</dbReference>
<keyword evidence="1" id="KW-0812">Transmembrane</keyword>
<evidence type="ECO:0000256" key="1">
    <source>
        <dbReference type="SAM" id="Phobius"/>
    </source>
</evidence>
<dbReference type="AlphaFoldDB" id="A0A1H1H8K1"/>
<dbReference type="Proteomes" id="UP000217103">
    <property type="component" value="Unassembled WGS sequence"/>
</dbReference>
<proteinExistence type="predicted"/>
<evidence type="ECO:0000313" key="2">
    <source>
        <dbReference type="EMBL" id="SDR21764.1"/>
    </source>
</evidence>
<feature type="transmembrane region" description="Helical" evidence="1">
    <location>
        <begin position="94"/>
        <end position="115"/>
    </location>
</feature>
<dbReference type="RefSeq" id="WP_093261191.1">
    <property type="nucleotide sequence ID" value="NZ_FNKK01000002.1"/>
</dbReference>
<organism evidence="2 3">
    <name type="scientific">Thermostaphylospora chromogena</name>
    <dbReference type="NCBI Taxonomy" id="35622"/>
    <lineage>
        <taxon>Bacteria</taxon>
        <taxon>Bacillati</taxon>
        <taxon>Actinomycetota</taxon>
        <taxon>Actinomycetes</taxon>
        <taxon>Streptosporangiales</taxon>
        <taxon>Thermomonosporaceae</taxon>
        <taxon>Thermostaphylospora</taxon>
    </lineage>
</organism>